<feature type="region of interest" description="Disordered" evidence="1">
    <location>
        <begin position="1"/>
        <end position="21"/>
    </location>
</feature>
<proteinExistence type="predicted"/>
<dbReference type="EMBL" id="FNGF01000004">
    <property type="protein sequence ID" value="SDL16773.1"/>
    <property type="molecule type" value="Genomic_DNA"/>
</dbReference>
<gene>
    <name evidence="2" type="ORF">SAMN05216298_2849</name>
</gene>
<dbReference type="AlphaFoldDB" id="A0A1G9HW32"/>
<protein>
    <submittedName>
        <fullName evidence="2">Uncharacterized protein</fullName>
    </submittedName>
</protein>
<evidence type="ECO:0000313" key="2">
    <source>
        <dbReference type="EMBL" id="SDL16773.1"/>
    </source>
</evidence>
<reference evidence="3" key="1">
    <citation type="submission" date="2016-10" db="EMBL/GenBank/DDBJ databases">
        <authorList>
            <person name="Varghese N."/>
            <person name="Submissions S."/>
        </authorList>
    </citation>
    <scope>NUCLEOTIDE SEQUENCE [LARGE SCALE GENOMIC DNA]</scope>
    <source>
        <strain evidence="3">CGMCC 4.3147</strain>
    </source>
</reference>
<evidence type="ECO:0000313" key="3">
    <source>
        <dbReference type="Proteomes" id="UP000198662"/>
    </source>
</evidence>
<feature type="compositionally biased region" description="Low complexity" evidence="1">
    <location>
        <begin position="12"/>
        <end position="21"/>
    </location>
</feature>
<sequence>MSEGPGTIGCVSNPDAAPDSAALDSAVPWGRPAVDSIPLPPFATPEEHRRFTRALQLHVALADEGAPSLAAKVLAEALAQQGQGPDLGPVELTAALATFFPAPWTPAALAAVLGARDRFGPRELAGGAWNWQYDPDFTAVPRAGGGWEVERHERGSRRPFATLEREGDLVLMWMDHYHSRFAYPYAWRVEDGTAEALAGPARAVRAAHAADTAKPYLANWRAERERFLAED</sequence>
<name>A0A1G9HW32_9ACTN</name>
<keyword evidence="3" id="KW-1185">Reference proteome</keyword>
<evidence type="ECO:0000256" key="1">
    <source>
        <dbReference type="SAM" id="MobiDB-lite"/>
    </source>
</evidence>
<dbReference type="Proteomes" id="UP000198662">
    <property type="component" value="Unassembled WGS sequence"/>
</dbReference>
<organism evidence="2 3">
    <name type="scientific">Glycomyces sambucus</name>
    <dbReference type="NCBI Taxonomy" id="380244"/>
    <lineage>
        <taxon>Bacteria</taxon>
        <taxon>Bacillati</taxon>
        <taxon>Actinomycetota</taxon>
        <taxon>Actinomycetes</taxon>
        <taxon>Glycomycetales</taxon>
        <taxon>Glycomycetaceae</taxon>
        <taxon>Glycomyces</taxon>
    </lineage>
</organism>
<accession>A0A1G9HW32</accession>